<feature type="compositionally biased region" description="Basic and acidic residues" evidence="1">
    <location>
        <begin position="324"/>
        <end position="340"/>
    </location>
</feature>
<feature type="transmembrane region" description="Helical" evidence="2">
    <location>
        <begin position="353"/>
        <end position="369"/>
    </location>
</feature>
<protein>
    <recommendedName>
        <fullName evidence="3">DUF6534 domain-containing protein</fullName>
    </recommendedName>
</protein>
<dbReference type="PANTHER" id="PTHR40465:SF1">
    <property type="entry name" value="DUF6534 DOMAIN-CONTAINING PROTEIN"/>
    <property type="match status" value="1"/>
</dbReference>
<reference evidence="4 5" key="1">
    <citation type="submission" date="2024-02" db="EMBL/GenBank/DDBJ databases">
        <title>A draft genome for the cacao thread blight pathogen Marasmius crinis-equi.</title>
        <authorList>
            <person name="Cohen S.P."/>
            <person name="Baruah I.K."/>
            <person name="Amoako-Attah I."/>
            <person name="Bukari Y."/>
            <person name="Meinhardt L.W."/>
            <person name="Bailey B.A."/>
        </authorList>
    </citation>
    <scope>NUCLEOTIDE SEQUENCE [LARGE SCALE GENOMIC DNA]</scope>
    <source>
        <strain evidence="4 5">GH-76</strain>
    </source>
</reference>
<feature type="compositionally biased region" description="Basic and acidic residues" evidence="1">
    <location>
        <begin position="283"/>
        <end position="292"/>
    </location>
</feature>
<gene>
    <name evidence="4" type="ORF">V5O48_008420</name>
</gene>
<feature type="compositionally biased region" description="Basic residues" evidence="1">
    <location>
        <begin position="431"/>
        <end position="453"/>
    </location>
</feature>
<feature type="transmembrane region" description="Helical" evidence="2">
    <location>
        <begin position="136"/>
        <end position="157"/>
    </location>
</feature>
<feature type="region of interest" description="Disordered" evidence="1">
    <location>
        <begin position="256"/>
        <end position="347"/>
    </location>
</feature>
<sequence length="459" mass="51878">MASYYFQPDFYYTAFPNDNKICQTVVYGVYALEIAQTIMITHDAFQNFVYGFGKVSALDDLQVLWFDTAIMDGVVAFVVQTYFAYRIYLLSRSKIIPGIALFVALVQLGGAVATGVEAKIVTRWSAVRDAADVPVVIWLAGSAFGDVVTACALTYVLSKNDSGFQDTRAIVKRIIRLTIETGALTAVFAFLDLVLYLVYPKRIYHIVCALVLAKLYSNSLLAVYNSRIRIPNARGCHRDATRPTGVVVTTNNEIVFRRPDDHTDPNGGQIRIDIEEVSDTSSDLERNDKRESGSSMSQESSSGPSQPEQKNQLNNRDQSDDEHEQNHDQERPEEREEEHQFLPPPQPSRFKRVSWLILIGVLVWFAFFSKNPWFGKKEPQVVHAKRYSKEFKYRPAASPIITETLKDGRLRVRGAEPTSSTETKPTPEVKKTKKKKSTGTKKGKRTRQRAKKIPSRDEF</sequence>
<evidence type="ECO:0000313" key="4">
    <source>
        <dbReference type="EMBL" id="KAL0573535.1"/>
    </source>
</evidence>
<keyword evidence="2" id="KW-0472">Membrane</keyword>
<name>A0ABR3FEG4_9AGAR</name>
<organism evidence="4 5">
    <name type="scientific">Marasmius crinis-equi</name>
    <dbReference type="NCBI Taxonomy" id="585013"/>
    <lineage>
        <taxon>Eukaryota</taxon>
        <taxon>Fungi</taxon>
        <taxon>Dikarya</taxon>
        <taxon>Basidiomycota</taxon>
        <taxon>Agaricomycotina</taxon>
        <taxon>Agaricomycetes</taxon>
        <taxon>Agaricomycetidae</taxon>
        <taxon>Agaricales</taxon>
        <taxon>Marasmiineae</taxon>
        <taxon>Marasmiaceae</taxon>
        <taxon>Marasmius</taxon>
    </lineage>
</organism>
<feature type="compositionally biased region" description="Low complexity" evidence="1">
    <location>
        <begin position="293"/>
        <end position="309"/>
    </location>
</feature>
<comment type="caution">
    <text evidence="4">The sequence shown here is derived from an EMBL/GenBank/DDBJ whole genome shotgun (WGS) entry which is preliminary data.</text>
</comment>
<dbReference type="Pfam" id="PF20152">
    <property type="entry name" value="DUF6534"/>
    <property type="match status" value="1"/>
</dbReference>
<feature type="transmembrane region" description="Helical" evidence="2">
    <location>
        <begin position="95"/>
        <end position="116"/>
    </location>
</feature>
<feature type="transmembrane region" description="Helical" evidence="2">
    <location>
        <begin position="203"/>
        <end position="224"/>
    </location>
</feature>
<feature type="domain" description="DUF6534" evidence="3">
    <location>
        <begin position="142"/>
        <end position="227"/>
    </location>
</feature>
<feature type="region of interest" description="Disordered" evidence="1">
    <location>
        <begin position="406"/>
        <end position="459"/>
    </location>
</feature>
<evidence type="ECO:0000256" key="2">
    <source>
        <dbReference type="SAM" id="Phobius"/>
    </source>
</evidence>
<evidence type="ECO:0000259" key="3">
    <source>
        <dbReference type="Pfam" id="PF20152"/>
    </source>
</evidence>
<evidence type="ECO:0000256" key="1">
    <source>
        <dbReference type="SAM" id="MobiDB-lite"/>
    </source>
</evidence>
<keyword evidence="2" id="KW-1133">Transmembrane helix</keyword>
<accession>A0ABR3FEG4</accession>
<proteinExistence type="predicted"/>
<evidence type="ECO:0000313" key="5">
    <source>
        <dbReference type="Proteomes" id="UP001465976"/>
    </source>
</evidence>
<dbReference type="Proteomes" id="UP001465976">
    <property type="component" value="Unassembled WGS sequence"/>
</dbReference>
<dbReference type="EMBL" id="JBAHYK010000493">
    <property type="protein sequence ID" value="KAL0573535.1"/>
    <property type="molecule type" value="Genomic_DNA"/>
</dbReference>
<dbReference type="PANTHER" id="PTHR40465">
    <property type="entry name" value="CHROMOSOME 1, WHOLE GENOME SHOTGUN SEQUENCE"/>
    <property type="match status" value="1"/>
</dbReference>
<feature type="transmembrane region" description="Helical" evidence="2">
    <location>
        <begin position="63"/>
        <end position="83"/>
    </location>
</feature>
<keyword evidence="2" id="KW-0812">Transmembrane</keyword>
<keyword evidence="5" id="KW-1185">Reference proteome</keyword>
<feature type="transmembrane region" description="Helical" evidence="2">
    <location>
        <begin position="177"/>
        <end position="197"/>
    </location>
</feature>
<dbReference type="InterPro" id="IPR045339">
    <property type="entry name" value="DUF6534"/>
</dbReference>